<reference evidence="1" key="1">
    <citation type="submission" date="2014-11" db="EMBL/GenBank/DDBJ databases">
        <authorList>
            <person name="Amaro Gonzalez C."/>
        </authorList>
    </citation>
    <scope>NUCLEOTIDE SEQUENCE</scope>
</reference>
<name>A0A0E9VXQ4_ANGAN</name>
<protein>
    <submittedName>
        <fullName evidence="1">Uncharacterized protein</fullName>
    </submittedName>
</protein>
<reference evidence="1" key="2">
    <citation type="journal article" date="2015" name="Fish Shellfish Immunol.">
        <title>Early steps in the European eel (Anguilla anguilla)-Vibrio vulnificus interaction in the gills: Role of the RtxA13 toxin.</title>
        <authorList>
            <person name="Callol A."/>
            <person name="Pajuelo D."/>
            <person name="Ebbesson L."/>
            <person name="Teles M."/>
            <person name="MacKenzie S."/>
            <person name="Amaro C."/>
        </authorList>
    </citation>
    <scope>NUCLEOTIDE SEQUENCE</scope>
</reference>
<organism evidence="1">
    <name type="scientific">Anguilla anguilla</name>
    <name type="common">European freshwater eel</name>
    <name type="synonym">Muraena anguilla</name>
    <dbReference type="NCBI Taxonomy" id="7936"/>
    <lineage>
        <taxon>Eukaryota</taxon>
        <taxon>Metazoa</taxon>
        <taxon>Chordata</taxon>
        <taxon>Craniata</taxon>
        <taxon>Vertebrata</taxon>
        <taxon>Euteleostomi</taxon>
        <taxon>Actinopterygii</taxon>
        <taxon>Neopterygii</taxon>
        <taxon>Teleostei</taxon>
        <taxon>Anguilliformes</taxon>
        <taxon>Anguillidae</taxon>
        <taxon>Anguilla</taxon>
    </lineage>
</organism>
<evidence type="ECO:0000313" key="1">
    <source>
        <dbReference type="EMBL" id="JAH82821.1"/>
    </source>
</evidence>
<sequence length="10" mass="1076">MGVGVKCRRA</sequence>
<accession>A0A0E9VXQ4</accession>
<dbReference type="EMBL" id="GBXM01025756">
    <property type="protein sequence ID" value="JAH82821.1"/>
    <property type="molecule type" value="Transcribed_RNA"/>
</dbReference>
<proteinExistence type="predicted"/>